<name>A0A0D3E3Y0_BRAOL</name>
<reference evidence="2" key="2">
    <citation type="submission" date="2015-03" db="UniProtKB">
        <authorList>
            <consortium name="EnsemblPlants"/>
        </authorList>
    </citation>
    <scope>IDENTIFICATION</scope>
</reference>
<keyword evidence="3" id="KW-1185">Reference proteome</keyword>
<dbReference type="OMA" id="VRYQEKT"/>
<reference evidence="2 3" key="1">
    <citation type="journal article" date="2014" name="Genome Biol.">
        <title>Transcriptome and methylome profiling reveals relics of genome dominance in the mesopolyploid Brassica oleracea.</title>
        <authorList>
            <person name="Parkin I.A."/>
            <person name="Koh C."/>
            <person name="Tang H."/>
            <person name="Robinson S.J."/>
            <person name="Kagale S."/>
            <person name="Clarke W.E."/>
            <person name="Town C.D."/>
            <person name="Nixon J."/>
            <person name="Krishnakumar V."/>
            <person name="Bidwell S.L."/>
            <person name="Denoeud F."/>
            <person name="Belcram H."/>
            <person name="Links M.G."/>
            <person name="Just J."/>
            <person name="Clarke C."/>
            <person name="Bender T."/>
            <person name="Huebert T."/>
            <person name="Mason A.S."/>
            <person name="Pires J.C."/>
            <person name="Barker G."/>
            <person name="Moore J."/>
            <person name="Walley P.G."/>
            <person name="Manoli S."/>
            <person name="Batley J."/>
            <person name="Edwards D."/>
            <person name="Nelson M.N."/>
            <person name="Wang X."/>
            <person name="Paterson A.H."/>
            <person name="King G."/>
            <person name="Bancroft I."/>
            <person name="Chalhoub B."/>
            <person name="Sharpe A.G."/>
        </authorList>
    </citation>
    <scope>NUCLEOTIDE SEQUENCE</scope>
    <source>
        <strain evidence="2 3">cv. TO1000</strain>
    </source>
</reference>
<dbReference type="Proteomes" id="UP000032141">
    <property type="component" value="Chromosome C9"/>
</dbReference>
<sequence length="118" mass="12703">MVEAVEKKVGITTKRKGTSSQNTTSPPKPTLEPGVNNKSTPNKRLTRQNAPATVSADASSSKDKASEPSLVLLDKNQPIVSDLQKKDVRYQEKTDAALALCRAKSDQTRKLAASQQSP</sequence>
<dbReference type="Gramene" id="Bo9g029260.1">
    <property type="protein sequence ID" value="Bo9g029260.1"/>
    <property type="gene ID" value="Bo9g029260"/>
</dbReference>
<protein>
    <submittedName>
        <fullName evidence="2">Uncharacterized protein</fullName>
    </submittedName>
</protein>
<feature type="compositionally biased region" description="Polar residues" evidence="1">
    <location>
        <begin position="36"/>
        <end position="52"/>
    </location>
</feature>
<evidence type="ECO:0000256" key="1">
    <source>
        <dbReference type="SAM" id="MobiDB-lite"/>
    </source>
</evidence>
<accession>A0A0D3E3Y0</accession>
<dbReference type="EnsemblPlants" id="Bo9g029260.1">
    <property type="protein sequence ID" value="Bo9g029260.1"/>
    <property type="gene ID" value="Bo9g029260"/>
</dbReference>
<proteinExistence type="predicted"/>
<organism evidence="2 3">
    <name type="scientific">Brassica oleracea var. oleracea</name>
    <dbReference type="NCBI Taxonomy" id="109376"/>
    <lineage>
        <taxon>Eukaryota</taxon>
        <taxon>Viridiplantae</taxon>
        <taxon>Streptophyta</taxon>
        <taxon>Embryophyta</taxon>
        <taxon>Tracheophyta</taxon>
        <taxon>Spermatophyta</taxon>
        <taxon>Magnoliopsida</taxon>
        <taxon>eudicotyledons</taxon>
        <taxon>Gunneridae</taxon>
        <taxon>Pentapetalae</taxon>
        <taxon>rosids</taxon>
        <taxon>malvids</taxon>
        <taxon>Brassicales</taxon>
        <taxon>Brassicaceae</taxon>
        <taxon>Brassiceae</taxon>
        <taxon>Brassica</taxon>
    </lineage>
</organism>
<dbReference type="HOGENOM" id="CLU_017415_1_1_1"/>
<evidence type="ECO:0000313" key="3">
    <source>
        <dbReference type="Proteomes" id="UP000032141"/>
    </source>
</evidence>
<evidence type="ECO:0000313" key="2">
    <source>
        <dbReference type="EnsemblPlants" id="Bo9g029260.1"/>
    </source>
</evidence>
<dbReference type="AlphaFoldDB" id="A0A0D3E3Y0"/>
<feature type="region of interest" description="Disordered" evidence="1">
    <location>
        <begin position="1"/>
        <end position="70"/>
    </location>
</feature>